<proteinExistence type="inferred from homology"/>
<gene>
    <name evidence="3" type="ORF">HYH03_000864</name>
</gene>
<feature type="region of interest" description="Disordered" evidence="2">
    <location>
        <begin position="723"/>
        <end position="865"/>
    </location>
</feature>
<feature type="compositionally biased region" description="Gly residues" evidence="2">
    <location>
        <begin position="831"/>
        <end position="853"/>
    </location>
</feature>
<accession>A0A835YDT7</accession>
<evidence type="ECO:0000256" key="1">
    <source>
        <dbReference type="ARBA" id="ARBA00008372"/>
    </source>
</evidence>
<feature type="region of interest" description="Disordered" evidence="2">
    <location>
        <begin position="209"/>
        <end position="235"/>
    </location>
</feature>
<comment type="caution">
    <text evidence="3">The sequence shown here is derived from an EMBL/GenBank/DDBJ whole genome shotgun (WGS) entry which is preliminary data.</text>
</comment>
<feature type="compositionally biased region" description="Low complexity" evidence="2">
    <location>
        <begin position="644"/>
        <end position="685"/>
    </location>
</feature>
<name>A0A835YDT7_9CHLO</name>
<dbReference type="InterPro" id="IPR012337">
    <property type="entry name" value="RNaseH-like_sf"/>
</dbReference>
<dbReference type="PANTHER" id="PTHR15092:SF47">
    <property type="entry name" value="POLY(A)-SPECIFIC EXORIBONUCLEASE PARN"/>
    <property type="match status" value="1"/>
</dbReference>
<dbReference type="OrthoDB" id="1432093at2759"/>
<dbReference type="GO" id="GO:0000175">
    <property type="term" value="F:3'-5'-RNA exonuclease activity"/>
    <property type="evidence" value="ECO:0007669"/>
    <property type="project" value="TreeGrafter"/>
</dbReference>
<feature type="region of interest" description="Disordered" evidence="2">
    <location>
        <begin position="122"/>
        <end position="149"/>
    </location>
</feature>
<dbReference type="SUPFAM" id="SSF53098">
    <property type="entry name" value="Ribonuclease H-like"/>
    <property type="match status" value="1"/>
</dbReference>
<protein>
    <submittedName>
        <fullName evidence="3">Uncharacterized protein</fullName>
    </submittedName>
</protein>
<dbReference type="Gene3D" id="3.30.420.10">
    <property type="entry name" value="Ribonuclease H-like superfamily/Ribonuclease H"/>
    <property type="match status" value="2"/>
</dbReference>
<feature type="region of interest" description="Disordered" evidence="2">
    <location>
        <begin position="606"/>
        <end position="685"/>
    </location>
</feature>
<dbReference type="Proteomes" id="UP000612055">
    <property type="component" value="Unassembled WGS sequence"/>
</dbReference>
<comment type="similarity">
    <text evidence="1">Belongs to the CAF1 family.</text>
</comment>
<keyword evidence="4" id="KW-1185">Reference proteome</keyword>
<reference evidence="3" key="1">
    <citation type="journal article" date="2020" name="bioRxiv">
        <title>Comparative genomics of Chlamydomonas.</title>
        <authorList>
            <person name="Craig R.J."/>
            <person name="Hasan A.R."/>
            <person name="Ness R.W."/>
            <person name="Keightley P.D."/>
        </authorList>
    </citation>
    <scope>NUCLEOTIDE SEQUENCE</scope>
    <source>
        <strain evidence="3">CCAP 11/70</strain>
    </source>
</reference>
<dbReference type="GO" id="GO:0003723">
    <property type="term" value="F:RNA binding"/>
    <property type="evidence" value="ECO:0007669"/>
    <property type="project" value="TreeGrafter"/>
</dbReference>
<dbReference type="PANTHER" id="PTHR15092">
    <property type="entry name" value="POLY A -SPECIFIC RIBONUCLEASE/TARGET OF EGR1, MEMBER 1"/>
    <property type="match status" value="1"/>
</dbReference>
<dbReference type="InterPro" id="IPR036397">
    <property type="entry name" value="RNaseH_sf"/>
</dbReference>
<dbReference type="InterPro" id="IPR051181">
    <property type="entry name" value="CAF1_poly(A)_ribonucleases"/>
</dbReference>
<sequence>MEPISPRWRERSRWSSLSRANSFIISQFGLAAFRWCPASPGSVGPTRAGHWEVRTFNAYVFPRPVDAMNWDKRFVCQASSLTYLAAQGFDFNRMIRDGIGYIPLQARNARLASMRAELQGSEFRSGSASGSESGSATGSVEPRTPGEEAAVAGWRERVRSWLLGSDPELELPLPGLRRRRHLLRRLVQSEFQLPSLGLDPFTWDEEYGSGELAPGGGGGRRQRDRRGGSSAAASAGSVDLQLISSYEAEDEEEGPMGSGNVQLTPRQRLELLEEQSGFSQVLEALRDSRKPVVAHNAAFDLAYTLHQFFGPLPRTWAEYKSALGRAFPGGVYDTKHIAVQLASSYGLQLGDTSLGGLYGTVVDEQWLRNSGLAARRSASGLGPHEILHAPGFGSYDGITDIASKAHEAGFDAFMTGCAFARLLRVAEVRSAKHAAAVAAVGNTGSSSSSSSSVGPDAAVSSSGSLGAAAAESDGAAAAAAAAAFTSGSDGAGEALLVPVASYRGRIHMNRSDLPYANLYGSDPVTNRPAVVHMSGLTANTRAGFVVARFADMGIGPVIVSMLGASDGGRHIGALVQLPNAEMVPRALQYPRTKWKAWNLQTYADYQRAKRQQHPHPQQHKGERGEGGGPVSRAPPREISGGAGTRAAAAAPAPAAVEQQAGADARAAGSVSGTDAASTSGPGPAAAAAAGSVAAAAGAVAGASERERLKAFAQVLAVAAASVPPKPAGAGDAGAGTDPVPEPEPEPETARRTDGAAVGGGAAAATGPQVEAAAEAGKEQEAQAGPSSTARPAQAASPFANGAGGASGSKPTPGSTAAREAAERLRRLAGTSGIGGGGGGAAPGGGGGGAGAGGLSLQRPGRPNRG</sequence>
<feature type="compositionally biased region" description="Low complexity" evidence="2">
    <location>
        <begin position="762"/>
        <end position="774"/>
    </location>
</feature>
<organism evidence="3 4">
    <name type="scientific">Edaphochlamys debaryana</name>
    <dbReference type="NCBI Taxonomy" id="47281"/>
    <lineage>
        <taxon>Eukaryota</taxon>
        <taxon>Viridiplantae</taxon>
        <taxon>Chlorophyta</taxon>
        <taxon>core chlorophytes</taxon>
        <taxon>Chlorophyceae</taxon>
        <taxon>CS clade</taxon>
        <taxon>Chlamydomonadales</taxon>
        <taxon>Chlamydomonadales incertae sedis</taxon>
        <taxon>Edaphochlamys</taxon>
    </lineage>
</organism>
<evidence type="ECO:0000313" key="4">
    <source>
        <dbReference type="Proteomes" id="UP000612055"/>
    </source>
</evidence>
<dbReference type="Pfam" id="PF04857">
    <property type="entry name" value="CAF1"/>
    <property type="match status" value="1"/>
</dbReference>
<evidence type="ECO:0000313" key="3">
    <source>
        <dbReference type="EMBL" id="KAG2501045.1"/>
    </source>
</evidence>
<evidence type="ECO:0000256" key="2">
    <source>
        <dbReference type="SAM" id="MobiDB-lite"/>
    </source>
</evidence>
<dbReference type="InterPro" id="IPR006941">
    <property type="entry name" value="RNase_CAF1"/>
</dbReference>
<feature type="compositionally biased region" description="Basic residues" evidence="2">
    <location>
        <begin position="608"/>
        <end position="618"/>
    </location>
</feature>
<dbReference type="AlphaFoldDB" id="A0A835YDT7"/>
<dbReference type="EMBL" id="JAEHOE010000002">
    <property type="protein sequence ID" value="KAG2501045.1"/>
    <property type="molecule type" value="Genomic_DNA"/>
</dbReference>
<feature type="compositionally biased region" description="Low complexity" evidence="2">
    <location>
        <begin position="122"/>
        <end position="139"/>
    </location>
</feature>